<dbReference type="GO" id="GO:0051213">
    <property type="term" value="F:dioxygenase activity"/>
    <property type="evidence" value="ECO:0007669"/>
    <property type="project" value="UniProtKB-KW"/>
</dbReference>
<dbReference type="PANTHER" id="PTHR10696:SF56">
    <property type="entry name" value="TAUD_TFDA-LIKE DOMAIN-CONTAINING PROTEIN"/>
    <property type="match status" value="1"/>
</dbReference>
<name>A0ABW0Z1N6_9ACTN</name>
<comment type="caution">
    <text evidence="6">The sequence shown here is derived from an EMBL/GenBank/DDBJ whole genome shotgun (WGS) entry which is preliminary data.</text>
</comment>
<gene>
    <name evidence="6" type="ORF">ACFP1Z_21515</name>
</gene>
<evidence type="ECO:0000259" key="5">
    <source>
        <dbReference type="Pfam" id="PF02668"/>
    </source>
</evidence>
<evidence type="ECO:0000313" key="6">
    <source>
        <dbReference type="EMBL" id="MFC5722751.1"/>
    </source>
</evidence>
<dbReference type="PANTHER" id="PTHR10696">
    <property type="entry name" value="GAMMA-BUTYROBETAINE HYDROXYLASE-RELATED"/>
    <property type="match status" value="1"/>
</dbReference>
<evidence type="ECO:0000313" key="7">
    <source>
        <dbReference type="Proteomes" id="UP001596083"/>
    </source>
</evidence>
<organism evidence="6 7">
    <name type="scientific">Streptomyces gamaensis</name>
    <dbReference type="NCBI Taxonomy" id="1763542"/>
    <lineage>
        <taxon>Bacteria</taxon>
        <taxon>Bacillati</taxon>
        <taxon>Actinomycetota</taxon>
        <taxon>Actinomycetes</taxon>
        <taxon>Kitasatosporales</taxon>
        <taxon>Streptomycetaceae</taxon>
        <taxon>Streptomyces</taxon>
    </lineage>
</organism>
<protein>
    <submittedName>
        <fullName evidence="6">TauD/TfdA family dioxygenase</fullName>
        <ecNumber evidence="6">1.14.11.-</ecNumber>
    </submittedName>
</protein>
<dbReference type="InterPro" id="IPR042098">
    <property type="entry name" value="TauD-like_sf"/>
</dbReference>
<evidence type="ECO:0000256" key="1">
    <source>
        <dbReference type="ARBA" id="ARBA00001954"/>
    </source>
</evidence>
<dbReference type="Pfam" id="PF02668">
    <property type="entry name" value="TauD"/>
    <property type="match status" value="1"/>
</dbReference>
<dbReference type="SUPFAM" id="SSF51197">
    <property type="entry name" value="Clavaminate synthase-like"/>
    <property type="match status" value="1"/>
</dbReference>
<feature type="domain" description="TauD/TfdA-like" evidence="5">
    <location>
        <begin position="35"/>
        <end position="296"/>
    </location>
</feature>
<accession>A0ABW0Z1N6</accession>
<comment type="cofactor">
    <cofactor evidence="1">
        <name>Fe(2+)</name>
        <dbReference type="ChEBI" id="CHEBI:29033"/>
    </cofactor>
</comment>
<keyword evidence="7" id="KW-1185">Reference proteome</keyword>
<keyword evidence="6" id="KW-0223">Dioxygenase</keyword>
<dbReference type="RefSeq" id="WP_390318429.1">
    <property type="nucleotide sequence ID" value="NZ_JBHSPB010000013.1"/>
</dbReference>
<keyword evidence="3" id="KW-0408">Iron</keyword>
<keyword evidence="4" id="KW-0045">Antibiotic biosynthesis</keyword>
<sequence>MTLTQNSLRLTAIGSGDGLAITPAGGEADFTELYQAGLDGLLADAGHLLIRGFNPGVEEFNELVQRYSSRTTLDPARTFHGDAAQKVDSGHDPIGLHLENGATPFAPDLLWFYCVRAATSGSETTVCDGFRVWDALSDRTRKVFTAQPVKYSRNVPREMWQRLAAHLAGESHHPGRMQVSSLYALANEGADVTFTEESDGSLTYTYTVYAAHPTRWSTRTAWANSLLGPSFNYEAPEIRFADGSAIPDDVIAEYSQVTESVTEEVSWEDGDIVLIDNSRVMHGRRAITDPDRTILNAQSYNRS</sequence>
<dbReference type="EC" id="1.14.11.-" evidence="6"/>
<reference evidence="7" key="1">
    <citation type="journal article" date="2019" name="Int. J. Syst. Evol. Microbiol.">
        <title>The Global Catalogue of Microorganisms (GCM) 10K type strain sequencing project: providing services to taxonomists for standard genome sequencing and annotation.</title>
        <authorList>
            <consortium name="The Broad Institute Genomics Platform"/>
            <consortium name="The Broad Institute Genome Sequencing Center for Infectious Disease"/>
            <person name="Wu L."/>
            <person name="Ma J."/>
        </authorList>
    </citation>
    <scope>NUCLEOTIDE SEQUENCE [LARGE SCALE GENOMIC DNA]</scope>
    <source>
        <strain evidence="7">CGMCC 4.7304</strain>
    </source>
</reference>
<dbReference type="EMBL" id="JBHSPB010000013">
    <property type="protein sequence ID" value="MFC5722751.1"/>
    <property type="molecule type" value="Genomic_DNA"/>
</dbReference>
<evidence type="ECO:0000256" key="3">
    <source>
        <dbReference type="ARBA" id="ARBA00023004"/>
    </source>
</evidence>
<keyword evidence="2 6" id="KW-0560">Oxidoreductase</keyword>
<evidence type="ECO:0000256" key="4">
    <source>
        <dbReference type="ARBA" id="ARBA00023194"/>
    </source>
</evidence>
<dbReference type="Proteomes" id="UP001596083">
    <property type="component" value="Unassembled WGS sequence"/>
</dbReference>
<dbReference type="InterPro" id="IPR050411">
    <property type="entry name" value="AlphaKG_dependent_hydroxylases"/>
</dbReference>
<dbReference type="Gene3D" id="3.60.130.10">
    <property type="entry name" value="Clavaminate synthase-like"/>
    <property type="match status" value="1"/>
</dbReference>
<evidence type="ECO:0000256" key="2">
    <source>
        <dbReference type="ARBA" id="ARBA00023002"/>
    </source>
</evidence>
<dbReference type="InterPro" id="IPR003819">
    <property type="entry name" value="TauD/TfdA-like"/>
</dbReference>
<proteinExistence type="predicted"/>